<keyword evidence="2" id="KW-1185">Reference proteome</keyword>
<accession>A0ABR1W012</accession>
<reference evidence="1 2" key="1">
    <citation type="submission" date="2023-01" db="EMBL/GenBank/DDBJ databases">
        <title>Analysis of 21 Apiospora genomes using comparative genomics revels a genus with tremendous synthesis potential of carbohydrate active enzymes and secondary metabolites.</title>
        <authorList>
            <person name="Sorensen T."/>
        </authorList>
    </citation>
    <scope>NUCLEOTIDE SEQUENCE [LARGE SCALE GENOMIC DNA]</scope>
    <source>
        <strain evidence="1 2">CBS 83171</strain>
    </source>
</reference>
<protein>
    <submittedName>
        <fullName evidence="1">Uncharacterized protein</fullName>
    </submittedName>
</protein>
<proteinExistence type="predicted"/>
<comment type="caution">
    <text evidence="1">The sequence shown here is derived from an EMBL/GenBank/DDBJ whole genome shotgun (WGS) entry which is preliminary data.</text>
</comment>
<evidence type="ECO:0000313" key="2">
    <source>
        <dbReference type="Proteomes" id="UP001446871"/>
    </source>
</evidence>
<organism evidence="1 2">
    <name type="scientific">Apiospora saccharicola</name>
    <dbReference type="NCBI Taxonomy" id="335842"/>
    <lineage>
        <taxon>Eukaryota</taxon>
        <taxon>Fungi</taxon>
        <taxon>Dikarya</taxon>
        <taxon>Ascomycota</taxon>
        <taxon>Pezizomycotina</taxon>
        <taxon>Sordariomycetes</taxon>
        <taxon>Xylariomycetidae</taxon>
        <taxon>Amphisphaeriales</taxon>
        <taxon>Apiosporaceae</taxon>
        <taxon>Apiospora</taxon>
    </lineage>
</organism>
<name>A0ABR1W012_9PEZI</name>
<gene>
    <name evidence="1" type="ORF">PG996_003009</name>
</gene>
<sequence>MANQRLAHDDIDIDSHFLDITPLHDGGEGAVVELGFCSTATIQKCLGLVLSHDRRQTSPESNLMQYSIGFIGYGVPLNGMRNDSLLKLVKDHPNYDMIRHICTGNDQASPYLASLATRFRLCNQDIDTHYFFETELSADVIVMQINGDPPCCTEADLRQDPKGPAQRRVDCPRKIGEYRCYWVPRTHSGLAKVASRDDDVYRMTVDVLKLIMEGHLGT</sequence>
<evidence type="ECO:0000313" key="1">
    <source>
        <dbReference type="EMBL" id="KAK8076839.1"/>
    </source>
</evidence>
<dbReference type="Proteomes" id="UP001446871">
    <property type="component" value="Unassembled WGS sequence"/>
</dbReference>
<dbReference type="EMBL" id="JAQQWM010000002">
    <property type="protein sequence ID" value="KAK8076839.1"/>
    <property type="molecule type" value="Genomic_DNA"/>
</dbReference>